<dbReference type="AlphaFoldDB" id="A0A9P8I531"/>
<dbReference type="SUPFAM" id="SSF56112">
    <property type="entry name" value="Protein kinase-like (PK-like)"/>
    <property type="match status" value="1"/>
</dbReference>
<evidence type="ECO:0000313" key="3">
    <source>
        <dbReference type="EMBL" id="KAH0538887.1"/>
    </source>
</evidence>
<evidence type="ECO:0000313" key="4">
    <source>
        <dbReference type="Proteomes" id="UP000698800"/>
    </source>
</evidence>
<dbReference type="Gene3D" id="1.10.510.10">
    <property type="entry name" value="Transferase(Phosphotransferase) domain 1"/>
    <property type="match status" value="1"/>
</dbReference>
<dbReference type="Proteomes" id="UP000698800">
    <property type="component" value="Unassembled WGS sequence"/>
</dbReference>
<evidence type="ECO:0000259" key="2">
    <source>
        <dbReference type="PROSITE" id="PS50011"/>
    </source>
</evidence>
<feature type="region of interest" description="Disordered" evidence="1">
    <location>
        <begin position="177"/>
        <end position="196"/>
    </location>
</feature>
<feature type="region of interest" description="Disordered" evidence="1">
    <location>
        <begin position="653"/>
        <end position="687"/>
    </location>
</feature>
<dbReference type="InterPro" id="IPR000719">
    <property type="entry name" value="Prot_kinase_dom"/>
</dbReference>
<dbReference type="GO" id="GO:0004672">
    <property type="term" value="F:protein kinase activity"/>
    <property type="evidence" value="ECO:0007669"/>
    <property type="project" value="InterPro"/>
</dbReference>
<feature type="domain" description="Protein kinase" evidence="2">
    <location>
        <begin position="463"/>
        <end position="815"/>
    </location>
</feature>
<reference evidence="3" key="1">
    <citation type="submission" date="2021-03" db="EMBL/GenBank/DDBJ databases">
        <title>Comparative genomics and phylogenomic investigation of the class Geoglossomycetes provide insights into ecological specialization and systematics.</title>
        <authorList>
            <person name="Melie T."/>
            <person name="Pirro S."/>
            <person name="Miller A.N."/>
            <person name="Quandt A."/>
        </authorList>
    </citation>
    <scope>NUCLEOTIDE SEQUENCE</scope>
    <source>
        <strain evidence="3">GBOQ0MN5Z8</strain>
    </source>
</reference>
<dbReference type="EMBL" id="JAGHQL010000093">
    <property type="protein sequence ID" value="KAH0538887.1"/>
    <property type="molecule type" value="Genomic_DNA"/>
</dbReference>
<dbReference type="PANTHER" id="PTHR44305">
    <property type="entry name" value="SI:DKEY-192D15.2-RELATED"/>
    <property type="match status" value="1"/>
</dbReference>
<feature type="compositionally biased region" description="Low complexity" evidence="1">
    <location>
        <begin position="669"/>
        <end position="682"/>
    </location>
</feature>
<dbReference type="SMART" id="SM00220">
    <property type="entry name" value="S_TKc"/>
    <property type="match status" value="1"/>
</dbReference>
<keyword evidence="4" id="KW-1185">Reference proteome</keyword>
<dbReference type="PANTHER" id="PTHR44305:SF24">
    <property type="entry name" value="TYROSINE-PROTEIN KINASE C03B1.5-RELATED"/>
    <property type="match status" value="1"/>
</dbReference>
<dbReference type="Pfam" id="PF00069">
    <property type="entry name" value="Pkinase"/>
    <property type="match status" value="1"/>
</dbReference>
<evidence type="ECO:0000256" key="1">
    <source>
        <dbReference type="SAM" id="MobiDB-lite"/>
    </source>
</evidence>
<name>A0A9P8I531_9PEZI</name>
<dbReference type="InterPro" id="IPR053083">
    <property type="entry name" value="TF_kinase-domain_protein"/>
</dbReference>
<protein>
    <recommendedName>
        <fullName evidence="2">Protein kinase domain-containing protein</fullName>
    </recommendedName>
</protein>
<dbReference type="InterPro" id="IPR011009">
    <property type="entry name" value="Kinase-like_dom_sf"/>
</dbReference>
<gene>
    <name evidence="3" type="ORF">FGG08_004543</name>
</gene>
<sequence length="868" mass="97359">MDPLSVAASVVGLLIAAGKMAQSLKQLTSLADAPSSAKAVLTEMSDMAAALEHLQDYLNGTTSVPAGRGQFILLEHVVVTLTGCVTTYSELELIIDSVHVDPEMGAFDRIKWAVKEKEILDIVRRIQNHKSSLTLMLTILQCKSNQEAENSMARLCSLIERVARSNENLSSRLHRLEGRQLSPDAGNPPSVLGDDSSTIRPAINNRTDQVSITAATRSVRFSFEETLQSSRVYLRSMFRHSESSLSSSVQRAAAISMFSSLSLADVSNISVFSLPIYAIDISNSYWYTFDLGGTQQNSQLQEVQSLSGDREVAASVKALTRETTTVGVPPVDVWWVEQRIEATVTRDFVFANLQEEEQKFLDEPLVFGGGLTDDTYIEWILKKAKRIFLILKELGVTDRIRLIADDSWDDSDLPLPLEAIKRLQLTYSRDGALEKRFYKMQFKFLLQEIKEGEHIVFGTDEFIPIEPVNKRSGFTFDYTAEKVHLPGRPGEIYKRRRIVLSGAPDKAPEEDFIAKIQVMKSAVHPHIAPWASYTYRGYGYILLKSVSDVSLKDFIRFTPQQFKILRERERQLTLLTWLHCLANALAFLYRHGLTHENIKPSNIMIDESNNIFFTDILAFKWGDADKEASGIESYEYGAPERWGRTWVISKPSLTKHRSGGEASWKRNSDTSTSSGPSISTNTYSSNPPTEPSVVYIDWQNNTPDFQKSDVFSLGCIWLDIMTILLKRKSTSFSSHRSAKNKKPGIGGGLPDMSFHANIGQLESWIGLLKRDASKKEDRIFRFVPSILALTQSMLSRDPNIRPRPHECEELLHRVLASALFPEITHCDTQQLAEGDWEFGSPSSAEGSDTISTPRQSAVSSFITKRLFV</sequence>
<accession>A0A9P8I531</accession>
<organism evidence="3 4">
    <name type="scientific">Glutinoglossum americanum</name>
    <dbReference type="NCBI Taxonomy" id="1670608"/>
    <lineage>
        <taxon>Eukaryota</taxon>
        <taxon>Fungi</taxon>
        <taxon>Dikarya</taxon>
        <taxon>Ascomycota</taxon>
        <taxon>Pezizomycotina</taxon>
        <taxon>Geoglossomycetes</taxon>
        <taxon>Geoglossales</taxon>
        <taxon>Geoglossaceae</taxon>
        <taxon>Glutinoglossum</taxon>
    </lineage>
</organism>
<proteinExistence type="predicted"/>
<dbReference type="GO" id="GO:0005524">
    <property type="term" value="F:ATP binding"/>
    <property type="evidence" value="ECO:0007669"/>
    <property type="project" value="InterPro"/>
</dbReference>
<dbReference type="PROSITE" id="PS50011">
    <property type="entry name" value="PROTEIN_KINASE_DOM"/>
    <property type="match status" value="1"/>
</dbReference>
<comment type="caution">
    <text evidence="3">The sequence shown here is derived from an EMBL/GenBank/DDBJ whole genome shotgun (WGS) entry which is preliminary data.</text>
</comment>
<dbReference type="OrthoDB" id="4062651at2759"/>